<dbReference type="InterPro" id="IPR003965">
    <property type="entry name" value="Fatty_acid_synthase"/>
</dbReference>
<dbReference type="Gene3D" id="3.10.129.10">
    <property type="entry name" value="Hotdog Thioesterase"/>
    <property type="match status" value="1"/>
</dbReference>
<accession>A0A5R9CVM4</accession>
<evidence type="ECO:0000313" key="3">
    <source>
        <dbReference type="EMBL" id="TLQ19634.1"/>
    </source>
</evidence>
<dbReference type="Pfam" id="PF01575">
    <property type="entry name" value="MaoC_dehydratas"/>
    <property type="match status" value="1"/>
</dbReference>
<dbReference type="SUPFAM" id="SSF54637">
    <property type="entry name" value="Thioesterase/thiol ester dehydrase-isomerase"/>
    <property type="match status" value="1"/>
</dbReference>
<dbReference type="GO" id="GO:0004312">
    <property type="term" value="F:fatty acid synthase activity"/>
    <property type="evidence" value="ECO:0007669"/>
    <property type="project" value="InterPro"/>
</dbReference>
<keyword evidence="1" id="KW-0456">Lyase</keyword>
<dbReference type="RefSeq" id="WP_138467477.1">
    <property type="nucleotide sequence ID" value="NZ_VBSX01000011.1"/>
</dbReference>
<dbReference type="GO" id="GO:0006633">
    <property type="term" value="P:fatty acid biosynthetic process"/>
    <property type="evidence" value="ECO:0007669"/>
    <property type="project" value="InterPro"/>
</dbReference>
<comment type="caution">
    <text evidence="3">The sequence shown here is derived from an EMBL/GenBank/DDBJ whole genome shotgun (WGS) entry which is preliminary data.</text>
</comment>
<dbReference type="EMBL" id="VBSX01000011">
    <property type="protein sequence ID" value="TLQ19634.1"/>
    <property type="molecule type" value="Genomic_DNA"/>
</dbReference>
<dbReference type="PANTHER" id="PTHR43437:SF3">
    <property type="entry name" value="HYDROXYACYL-THIOESTER DEHYDRATASE TYPE 2, MITOCHONDRIAL"/>
    <property type="match status" value="1"/>
</dbReference>
<dbReference type="InterPro" id="IPR050965">
    <property type="entry name" value="UPF0336/Enoyl-CoA_hydratase"/>
</dbReference>
<dbReference type="FunFam" id="3.10.129.10:FF:000042">
    <property type="entry name" value="MaoC domain protein dehydratase"/>
    <property type="match status" value="1"/>
</dbReference>
<reference evidence="3 4" key="1">
    <citation type="submission" date="2019-05" db="EMBL/GenBank/DDBJ databases">
        <title>The metagenome of a microbial culture collection derived from dairy environment covers the genomic content of the human microbiome.</title>
        <authorList>
            <person name="Roder T."/>
            <person name="Wuthrich D."/>
            <person name="Sattari Z."/>
            <person name="Von Ah U."/>
            <person name="Bar C."/>
            <person name="Ronchi F."/>
            <person name="Macpherson A.J."/>
            <person name="Ganal-Vonarburg S.C."/>
            <person name="Bruggmann R."/>
            <person name="Vergeres G."/>
        </authorList>
    </citation>
    <scope>NUCLEOTIDE SEQUENCE [LARGE SCALE GENOMIC DNA]</scope>
    <source>
        <strain evidence="3 4">FAM 1079</strain>
    </source>
</reference>
<dbReference type="AlphaFoldDB" id="A0A5R9CVM4"/>
<dbReference type="GO" id="GO:0019171">
    <property type="term" value="F:(3R)-hydroxyacyl-[acyl-carrier-protein] dehydratase activity"/>
    <property type="evidence" value="ECO:0007669"/>
    <property type="project" value="TreeGrafter"/>
</dbReference>
<dbReference type="Proteomes" id="UP000305100">
    <property type="component" value="Unassembled WGS sequence"/>
</dbReference>
<dbReference type="CDD" id="cd03449">
    <property type="entry name" value="R_hydratase"/>
    <property type="match status" value="1"/>
</dbReference>
<gene>
    <name evidence="3" type="ORF">FEZ41_06070</name>
</gene>
<feature type="domain" description="MaoC-like" evidence="2">
    <location>
        <begin position="23"/>
        <end position="120"/>
    </location>
</feature>
<name>A0A5R9CVM4_9LACO</name>
<dbReference type="InterPro" id="IPR029069">
    <property type="entry name" value="HotDog_dom_sf"/>
</dbReference>
<organism evidence="3 4">
    <name type="scientific">Lentilactobacillus parafarraginis</name>
    <dbReference type="NCBI Taxonomy" id="390842"/>
    <lineage>
        <taxon>Bacteria</taxon>
        <taxon>Bacillati</taxon>
        <taxon>Bacillota</taxon>
        <taxon>Bacilli</taxon>
        <taxon>Lactobacillales</taxon>
        <taxon>Lactobacillaceae</taxon>
        <taxon>Lentilactobacillus</taxon>
    </lineage>
</organism>
<evidence type="ECO:0000259" key="2">
    <source>
        <dbReference type="Pfam" id="PF01575"/>
    </source>
</evidence>
<dbReference type="InterPro" id="IPR002539">
    <property type="entry name" value="MaoC-like_dom"/>
</dbReference>
<proteinExistence type="predicted"/>
<dbReference type="PANTHER" id="PTHR43437">
    <property type="entry name" value="HYDROXYACYL-THIOESTER DEHYDRATASE TYPE 2, MITOCHONDRIAL-RELATED"/>
    <property type="match status" value="1"/>
</dbReference>
<sequence>MITGNYKIIYEDELKVGMKGAFSKRVSKEDVEEFAKVTGDYNPMHMDDDFAKETQFHGRIAHGMISAGMISACLGTKMPGPGAIYLGQTLKFDKPVHFDDVLVVQVEVVKIVPKKHFKIATLSTTVTNQDGVVVTEGEATIMPASDHKVSFFHECSIHPC</sequence>
<dbReference type="OrthoDB" id="9801625at2"/>
<protein>
    <submittedName>
        <fullName evidence="3">MaoC family dehydratase</fullName>
    </submittedName>
</protein>
<dbReference type="PRINTS" id="PR01483">
    <property type="entry name" value="FASYNTHASE"/>
</dbReference>
<evidence type="ECO:0000313" key="4">
    <source>
        <dbReference type="Proteomes" id="UP000305100"/>
    </source>
</evidence>
<evidence type="ECO:0000256" key="1">
    <source>
        <dbReference type="ARBA" id="ARBA00023239"/>
    </source>
</evidence>
<dbReference type="GO" id="GO:0005835">
    <property type="term" value="C:fatty acid synthase complex"/>
    <property type="evidence" value="ECO:0007669"/>
    <property type="project" value="InterPro"/>
</dbReference>